<dbReference type="InterPro" id="IPR016024">
    <property type="entry name" value="ARM-type_fold"/>
</dbReference>
<dbReference type="SMART" id="SM00501">
    <property type="entry name" value="BRIGHT"/>
    <property type="match status" value="1"/>
</dbReference>
<proteinExistence type="predicted"/>
<keyword evidence="3" id="KW-0804">Transcription</keyword>
<evidence type="ECO:0000256" key="4">
    <source>
        <dbReference type="ARBA" id="ARBA00023242"/>
    </source>
</evidence>
<dbReference type="PROSITE" id="PS00028">
    <property type="entry name" value="ZINC_FINGER_C2H2_1"/>
    <property type="match status" value="1"/>
</dbReference>
<dbReference type="InterPro" id="IPR013087">
    <property type="entry name" value="Znf_C2H2_type"/>
</dbReference>
<evidence type="ECO:0000256" key="1">
    <source>
        <dbReference type="ARBA" id="ARBA00022853"/>
    </source>
</evidence>
<reference evidence="6 7" key="1">
    <citation type="submission" date="2016-03" db="EMBL/GenBank/DDBJ databases">
        <title>Choanephora cucurbitarum.</title>
        <authorList>
            <person name="Min B."/>
            <person name="Park H."/>
            <person name="Park J.-H."/>
            <person name="Shin H.-D."/>
            <person name="Choi I.-G."/>
        </authorList>
    </citation>
    <scope>NUCLEOTIDE SEQUENCE [LARGE SCALE GENOMIC DNA]</scope>
    <source>
        <strain evidence="6 7">KUS-F28377</strain>
    </source>
</reference>
<keyword evidence="2" id="KW-0805">Transcription regulation</keyword>
<dbReference type="InterPro" id="IPR001606">
    <property type="entry name" value="ARID_dom"/>
</dbReference>
<evidence type="ECO:0000256" key="3">
    <source>
        <dbReference type="ARBA" id="ARBA00023163"/>
    </source>
</evidence>
<dbReference type="SMART" id="SM01014">
    <property type="entry name" value="ARID"/>
    <property type="match status" value="1"/>
</dbReference>
<dbReference type="Gene3D" id="3.30.160.60">
    <property type="entry name" value="Classic Zinc Finger"/>
    <property type="match status" value="1"/>
</dbReference>
<evidence type="ECO:0000256" key="2">
    <source>
        <dbReference type="ARBA" id="ARBA00023015"/>
    </source>
</evidence>
<dbReference type="PANTHER" id="PTHR22970:SF14">
    <property type="entry name" value="AT-RICH INTERACTIVE DOMAIN-CONTAINING PROTEIN 2"/>
    <property type="match status" value="1"/>
</dbReference>
<organism evidence="6 7">
    <name type="scientific">Choanephora cucurbitarum</name>
    <dbReference type="NCBI Taxonomy" id="101091"/>
    <lineage>
        <taxon>Eukaryota</taxon>
        <taxon>Fungi</taxon>
        <taxon>Fungi incertae sedis</taxon>
        <taxon>Mucoromycota</taxon>
        <taxon>Mucoromycotina</taxon>
        <taxon>Mucoromycetes</taxon>
        <taxon>Mucorales</taxon>
        <taxon>Mucorineae</taxon>
        <taxon>Choanephoraceae</taxon>
        <taxon>Choanephoroideae</taxon>
        <taxon>Choanephora</taxon>
    </lineage>
</organism>
<dbReference type="SUPFAM" id="SSF46774">
    <property type="entry name" value="ARID-like"/>
    <property type="match status" value="1"/>
</dbReference>
<accession>A0A1C7NKN1</accession>
<evidence type="ECO:0000313" key="6">
    <source>
        <dbReference type="EMBL" id="OBZ89703.1"/>
    </source>
</evidence>
<name>A0A1C7NKN1_9FUNG</name>
<dbReference type="Proteomes" id="UP000093000">
    <property type="component" value="Unassembled WGS sequence"/>
</dbReference>
<dbReference type="Gene3D" id="1.10.150.60">
    <property type="entry name" value="ARID DNA-binding domain"/>
    <property type="match status" value="1"/>
</dbReference>
<dbReference type="PROSITE" id="PS51011">
    <property type="entry name" value="ARID"/>
    <property type="match status" value="1"/>
</dbReference>
<dbReference type="GO" id="GO:0016586">
    <property type="term" value="C:RSC-type complex"/>
    <property type="evidence" value="ECO:0007669"/>
    <property type="project" value="TreeGrafter"/>
</dbReference>
<dbReference type="STRING" id="101091.A0A1C7NKN1"/>
<feature type="domain" description="ARID" evidence="5">
    <location>
        <begin position="13"/>
        <end position="105"/>
    </location>
</feature>
<dbReference type="InterPro" id="IPR011989">
    <property type="entry name" value="ARM-like"/>
</dbReference>
<dbReference type="OrthoDB" id="338531at2759"/>
<dbReference type="Pfam" id="PF01388">
    <property type="entry name" value="ARID"/>
    <property type="match status" value="1"/>
</dbReference>
<dbReference type="GO" id="GO:0006325">
    <property type="term" value="P:chromatin organization"/>
    <property type="evidence" value="ECO:0007669"/>
    <property type="project" value="UniProtKB-KW"/>
</dbReference>
<dbReference type="FunCoup" id="A0A1C7NKN1">
    <property type="interactions" value="8"/>
</dbReference>
<dbReference type="InterPro" id="IPR036431">
    <property type="entry name" value="ARID_dom_sf"/>
</dbReference>
<gene>
    <name evidence="6" type="primary">rsc9_1</name>
    <name evidence="6" type="ORF">A0J61_02258</name>
</gene>
<dbReference type="SMART" id="SM00355">
    <property type="entry name" value="ZnF_C2H2"/>
    <property type="match status" value="2"/>
</dbReference>
<sequence length="712" mass="81034">MNRNKIMASIERTAEYDKFIDELKAFHDRKGTILQVEPVLGGKKLNLLTIYKTVIDAGGYEKVTSNRGWKQVGDPFNFPATCTNSAYILKAVYTKYLLGWEEEHFWKRPWNPPSDLLVSQQQKTTVSSMSYRDNNSVNMTSRNTGTAFTQPNARIHSSQPPTTTTATTTAAGYSQAIFMDQEFRARILLALQSNLPNEIDWAFNTLIKFSYASENFCLDFIPTLIDLLLDFTTDFFEQTSFETDSINNLFCTKEQQVTYERVLQVFHILRNFSFLEMNVRRLAMHERLGALLMQTVVMPPQSAYGELSRHCLDILENIAPQIQLSSRDDAYLTAMIKALFSHDRSFVLGAIRALTRVAVTESNERILGFADKRVIERMAQFLLVDDEELEAATLEYLYQYSSLKGNFSTELLRCYPGNLIGLLTGFLSYKSSLVPHQNESAAVVGGGAIGTIHGIPAAQMIRVPEASITQQPSIPDLTNYAYLDEPYRCLGWLKDQLLSGSTSEDQIVLREVFEAYQKLFGSEKPLGMKEFYTVLKIAFPQPTAVEESFTKQPNPLDTVLQNVRYSPTRRRDGPVCHWGECKEGFDSQIDLHKHIIKIHLETPPESHCHWMKCTRKTKDRSEAIRHMRTHFAGKVKKQSPQKKTFAISKMPIDDTEVSGIPLTSALLLRNLARHKQHHAFYLPYENELGLIAIQRPKVSKYILTVLNELQAV</sequence>
<dbReference type="SUPFAM" id="SSF48371">
    <property type="entry name" value="ARM repeat"/>
    <property type="match status" value="1"/>
</dbReference>
<evidence type="ECO:0000259" key="5">
    <source>
        <dbReference type="PROSITE" id="PS51011"/>
    </source>
</evidence>
<dbReference type="GO" id="GO:0003677">
    <property type="term" value="F:DNA binding"/>
    <property type="evidence" value="ECO:0007669"/>
    <property type="project" value="InterPro"/>
</dbReference>
<protein>
    <submittedName>
        <fullName evidence="6">Chromatin structure-remodeling complex subunit rsc9</fullName>
    </submittedName>
</protein>
<dbReference type="InterPro" id="IPR052406">
    <property type="entry name" value="Chromatin_Remodeling_Comp"/>
</dbReference>
<dbReference type="Gene3D" id="1.25.10.10">
    <property type="entry name" value="Leucine-rich Repeat Variant"/>
    <property type="match status" value="1"/>
</dbReference>
<keyword evidence="7" id="KW-1185">Reference proteome</keyword>
<keyword evidence="4" id="KW-0539">Nucleus</keyword>
<evidence type="ECO:0000313" key="7">
    <source>
        <dbReference type="Proteomes" id="UP000093000"/>
    </source>
</evidence>
<dbReference type="EMBL" id="LUGH01000082">
    <property type="protein sequence ID" value="OBZ89703.1"/>
    <property type="molecule type" value="Genomic_DNA"/>
</dbReference>
<dbReference type="PANTHER" id="PTHR22970">
    <property type="entry name" value="AT-RICH INTERACTIVE DOMAIN-CONTAINING PROTEIN 2"/>
    <property type="match status" value="1"/>
</dbReference>
<dbReference type="AlphaFoldDB" id="A0A1C7NKN1"/>
<dbReference type="CDD" id="cd16100">
    <property type="entry name" value="ARID"/>
    <property type="match status" value="1"/>
</dbReference>
<dbReference type="InParanoid" id="A0A1C7NKN1"/>
<keyword evidence="1" id="KW-0156">Chromatin regulator</keyword>
<comment type="caution">
    <text evidence="6">The sequence shown here is derived from an EMBL/GenBank/DDBJ whole genome shotgun (WGS) entry which is preliminary data.</text>
</comment>